<dbReference type="Proteomes" id="UP000008922">
    <property type="component" value="Chromosome"/>
</dbReference>
<dbReference type="InParanoid" id="E8N4E3"/>
<dbReference type="PANTHER" id="PTHR43586:SF21">
    <property type="entry name" value="PYRIDOXAL PHOSPHATE (PLP)-DEPENDENT ASPARTATE AMINOTRANSFERASE SUPERFAMILY"/>
    <property type="match status" value="1"/>
</dbReference>
<organism evidence="2 3">
    <name type="scientific">Anaerolinea thermophila (strain DSM 14523 / JCM 11388 / NBRC 100420 / UNI-1)</name>
    <dbReference type="NCBI Taxonomy" id="926569"/>
    <lineage>
        <taxon>Bacteria</taxon>
        <taxon>Bacillati</taxon>
        <taxon>Chloroflexota</taxon>
        <taxon>Anaerolineae</taxon>
        <taxon>Anaerolineales</taxon>
        <taxon>Anaerolineaceae</taxon>
        <taxon>Anaerolinea</taxon>
    </lineage>
</organism>
<dbReference type="Gene3D" id="3.90.1150.10">
    <property type="entry name" value="Aspartate Aminotransferase, domain 1"/>
    <property type="match status" value="1"/>
</dbReference>
<dbReference type="eggNOG" id="COG0520">
    <property type="taxonomic scope" value="Bacteria"/>
</dbReference>
<gene>
    <name evidence="2" type="ordered locus">ANT_12730</name>
</gene>
<evidence type="ECO:0000313" key="3">
    <source>
        <dbReference type="Proteomes" id="UP000008922"/>
    </source>
</evidence>
<accession>E8N4E3</accession>
<proteinExistence type="predicted"/>
<dbReference type="STRING" id="926569.ANT_12730"/>
<name>E8N4E3_ANATU</name>
<protein>
    <submittedName>
        <fullName evidence="2">Cysteine desulphurase family protein</fullName>
    </submittedName>
</protein>
<dbReference type="OrthoDB" id="9804366at2"/>
<dbReference type="InterPro" id="IPR011340">
    <property type="entry name" value="Cys_dSase-rel"/>
</dbReference>
<dbReference type="InterPro" id="IPR015424">
    <property type="entry name" value="PyrdxlP-dep_Trfase"/>
</dbReference>
<feature type="domain" description="Aminotransferase class V" evidence="1">
    <location>
        <begin position="302"/>
        <end position="408"/>
    </location>
</feature>
<dbReference type="Gene3D" id="3.40.640.10">
    <property type="entry name" value="Type I PLP-dependent aspartate aminotransferase-like (Major domain)"/>
    <property type="match status" value="1"/>
</dbReference>
<dbReference type="SUPFAM" id="SSF53383">
    <property type="entry name" value="PLP-dependent transferases"/>
    <property type="match status" value="1"/>
</dbReference>
<keyword evidence="3" id="KW-1185">Reference proteome</keyword>
<dbReference type="Pfam" id="PF00266">
    <property type="entry name" value="Aminotran_5"/>
    <property type="match status" value="2"/>
</dbReference>
<dbReference type="NCBIfam" id="TIGR01976">
    <property type="entry name" value="am_tr_V_VC1184"/>
    <property type="match status" value="1"/>
</dbReference>
<dbReference type="HOGENOM" id="CLU_003433_2_2_0"/>
<dbReference type="KEGG" id="atm:ANT_12730"/>
<dbReference type="PANTHER" id="PTHR43586">
    <property type="entry name" value="CYSTEINE DESULFURASE"/>
    <property type="match status" value="1"/>
</dbReference>
<dbReference type="InterPro" id="IPR015421">
    <property type="entry name" value="PyrdxlP-dep_Trfase_major"/>
</dbReference>
<dbReference type="InterPro" id="IPR000192">
    <property type="entry name" value="Aminotrans_V_dom"/>
</dbReference>
<evidence type="ECO:0000259" key="1">
    <source>
        <dbReference type="Pfam" id="PF00266"/>
    </source>
</evidence>
<sequence length="419" mass="47067">MLNLAVIRSQFPALEKPVVFLDNPGGTQVARSVVERMTRYLTESNANHGGEFETSRISDAIVDEARQRMADFLNARRTEEIIFGPNMTSLTFQMSRALGKQLRPGDTIVVTRLDHDANISPWVKLAEDLRLTIRWVDFHPEDGTLNLEDFEQAMRERPRLVAFGYASNALGTVNPVAELVARAHRVGALTYVDAVQYAPHGPIDVQTLDVDFLVCSAYKFFGPHVGVLYGKYELLESLPAYKVRPAPEEPPGKFEMGTGNFEGIAGVLGALEYLEWMGKTFGGEVEESLPSQFTGRRRYFKSAMAAIRAYEFSLSRTLLDVLEEIPGIAIYGITDHRRLEERVPTVSFTLNGKNPKEVARMLDERQIQVWNGNFYALAVTQRLGLEESGGLVRVGPVHYNTIEELERLGRALWEIARMQ</sequence>
<dbReference type="RefSeq" id="WP_013559695.1">
    <property type="nucleotide sequence ID" value="NC_014960.1"/>
</dbReference>
<dbReference type="InterPro" id="IPR015422">
    <property type="entry name" value="PyrdxlP-dep_Trfase_small"/>
</dbReference>
<feature type="domain" description="Aminotransferase class V" evidence="1">
    <location>
        <begin position="19"/>
        <end position="280"/>
    </location>
</feature>
<dbReference type="EMBL" id="AP012029">
    <property type="protein sequence ID" value="BAJ63307.1"/>
    <property type="molecule type" value="Genomic_DNA"/>
</dbReference>
<dbReference type="AlphaFoldDB" id="E8N4E3"/>
<evidence type="ECO:0000313" key="2">
    <source>
        <dbReference type="EMBL" id="BAJ63307.1"/>
    </source>
</evidence>
<reference evidence="2 3" key="1">
    <citation type="submission" date="2010-12" db="EMBL/GenBank/DDBJ databases">
        <title>Whole genome sequence of Anaerolinea thermophila UNI-1.</title>
        <authorList>
            <person name="Narita-Yamada S."/>
            <person name="Kishi E."/>
            <person name="Watanabe Y."/>
            <person name="Takasaki K."/>
            <person name="Ankai A."/>
            <person name="Oguchi A."/>
            <person name="Fukui S."/>
            <person name="Takahashi M."/>
            <person name="Yashiro I."/>
            <person name="Hosoyama A."/>
            <person name="Sekiguchi Y."/>
            <person name="Hanada S."/>
            <person name="Fujita N."/>
        </authorList>
    </citation>
    <scope>NUCLEOTIDE SEQUENCE [LARGE SCALE GENOMIC DNA]</scope>
    <source>
        <strain evidence="3">DSM 14523 / JCM 11388 / NBRC 100420 / UNI-1</strain>
    </source>
</reference>